<comment type="caution">
    <text evidence="2">The sequence shown here is derived from an EMBL/GenBank/DDBJ whole genome shotgun (WGS) entry which is preliminary data.</text>
</comment>
<protein>
    <recommendedName>
        <fullName evidence="4">Group-specific protein</fullName>
    </recommendedName>
</protein>
<dbReference type="OrthoDB" id="2942134at2"/>
<feature type="transmembrane region" description="Helical" evidence="1">
    <location>
        <begin position="44"/>
        <end position="63"/>
    </location>
</feature>
<keyword evidence="3" id="KW-1185">Reference proteome</keyword>
<accession>A0A0J6D154</accession>
<feature type="transmembrane region" description="Helical" evidence="1">
    <location>
        <begin position="7"/>
        <end position="24"/>
    </location>
</feature>
<evidence type="ECO:0000256" key="1">
    <source>
        <dbReference type="SAM" id="Phobius"/>
    </source>
</evidence>
<sequence>MIKIATILIVVFLVMILFGTLMIAGKSDPGYGKKAKNTTLTISVIYLSVGILAVAGIAAYVYFS</sequence>
<dbReference type="RefSeq" id="WP_048310203.1">
    <property type="nucleotide sequence ID" value="NZ_CP119526.1"/>
</dbReference>
<organism evidence="2 3">
    <name type="scientific">Guptibacillus hwajinpoensis</name>
    <dbReference type="NCBI Taxonomy" id="208199"/>
    <lineage>
        <taxon>Bacteria</taxon>
        <taxon>Bacillati</taxon>
        <taxon>Bacillota</taxon>
        <taxon>Bacilli</taxon>
        <taxon>Bacillales</taxon>
        <taxon>Guptibacillaceae</taxon>
        <taxon>Guptibacillus</taxon>
    </lineage>
</organism>
<gene>
    <name evidence="2" type="ORF">AB986_07305</name>
</gene>
<name>A0A0J6D154_9BACL</name>
<dbReference type="AlphaFoldDB" id="A0A0J6D154"/>
<proteinExistence type="predicted"/>
<dbReference type="Proteomes" id="UP000035996">
    <property type="component" value="Unassembled WGS sequence"/>
</dbReference>
<dbReference type="EMBL" id="LELK01000001">
    <property type="protein sequence ID" value="KMM39033.1"/>
    <property type="molecule type" value="Genomic_DNA"/>
</dbReference>
<reference evidence="2" key="1">
    <citation type="submission" date="2015-06" db="EMBL/GenBank/DDBJ databases">
        <authorList>
            <person name="Liu B."/>
            <person name="Wang J."/>
            <person name="Zhu Y."/>
            <person name="Liu G."/>
            <person name="Chen Q."/>
            <person name="Zheng C."/>
            <person name="Che J."/>
            <person name="Ge C."/>
            <person name="Shi H."/>
            <person name="Pan Z."/>
            <person name="Liu X."/>
        </authorList>
    </citation>
    <scope>NUCLEOTIDE SEQUENCE [LARGE SCALE GENOMIC DNA]</scope>
    <source>
        <strain evidence="2">DSM 16346</strain>
    </source>
</reference>
<evidence type="ECO:0000313" key="2">
    <source>
        <dbReference type="EMBL" id="KMM39033.1"/>
    </source>
</evidence>
<keyword evidence="1" id="KW-1133">Transmembrane helix</keyword>
<evidence type="ECO:0000313" key="3">
    <source>
        <dbReference type="Proteomes" id="UP000035996"/>
    </source>
</evidence>
<keyword evidence="1" id="KW-0472">Membrane</keyword>
<evidence type="ECO:0008006" key="4">
    <source>
        <dbReference type="Google" id="ProtNLM"/>
    </source>
</evidence>
<keyword evidence="1" id="KW-0812">Transmembrane</keyword>